<evidence type="ECO:0000313" key="2">
    <source>
        <dbReference type="EMBL" id="KAF1750818.1"/>
    </source>
</evidence>
<proteinExistence type="predicted"/>
<comment type="caution">
    <text evidence="2">The sequence shown here is derived from an EMBL/GenBank/DDBJ whole genome shotgun (WGS) entry which is preliminary data.</text>
</comment>
<dbReference type="RefSeq" id="XP_053580962.1">
    <property type="nucleotide sequence ID" value="XM_053732049.1"/>
</dbReference>
<feature type="region of interest" description="Disordered" evidence="1">
    <location>
        <begin position="1073"/>
        <end position="1200"/>
    </location>
</feature>
<feature type="region of interest" description="Disordered" evidence="1">
    <location>
        <begin position="893"/>
        <end position="940"/>
    </location>
</feature>
<dbReference type="EMBL" id="WUAV01000005">
    <property type="protein sequence ID" value="KAF1750818.1"/>
    <property type="molecule type" value="Genomic_DNA"/>
</dbReference>
<dbReference type="KEGG" id="crq:GCK72_017369"/>
<feature type="compositionally biased region" description="Basic residues" evidence="1">
    <location>
        <begin position="154"/>
        <end position="163"/>
    </location>
</feature>
<feature type="compositionally biased region" description="Basic and acidic residues" evidence="1">
    <location>
        <begin position="1108"/>
        <end position="1117"/>
    </location>
</feature>
<dbReference type="GeneID" id="9811343"/>
<evidence type="ECO:0000313" key="3">
    <source>
        <dbReference type="Proteomes" id="UP000483820"/>
    </source>
</evidence>
<reference evidence="2 3" key="1">
    <citation type="submission" date="2019-12" db="EMBL/GenBank/DDBJ databases">
        <title>Chromosome-level assembly of the Caenorhabditis remanei genome.</title>
        <authorList>
            <person name="Teterina A.A."/>
            <person name="Willis J.H."/>
            <person name="Phillips P.C."/>
        </authorList>
    </citation>
    <scope>NUCLEOTIDE SEQUENCE [LARGE SCALE GENOMIC DNA]</scope>
    <source>
        <strain evidence="2 3">PX506</strain>
        <tissue evidence="2">Whole organism</tissue>
    </source>
</reference>
<evidence type="ECO:0000256" key="1">
    <source>
        <dbReference type="SAM" id="MobiDB-lite"/>
    </source>
</evidence>
<feature type="compositionally biased region" description="Basic and acidic residues" evidence="1">
    <location>
        <begin position="257"/>
        <end position="283"/>
    </location>
</feature>
<sequence>MSDDLFPRRRPLSPLDGYEDEEIDGKITREKYLAYKAKLNEEAQRKIEKAYLDWDLPRKNDPRTPEPRWEMTEEEELHWRSLQRDFINDEKYAGFAVTNDPVPEKEVDPKNLPRRYRQPLIFLSNAQVDKHTEEEERITQMIRVEDTAGINRSFRRMYKKGNVRPRNASERRRGHDEAFYDEISQDVLSDEPPKKIKKTPHVPTKGIEKEWIPSNSARFEKAYSERSKKRSERRSRKAKSGSNVSQKSSSATTGVLEKPKKKEVRIPREPDPTPRETNKRIRDWLQTVEKPGPEQSRERIDYKLFHRIPLTPTERVQHLCFHHPKDVMLTEEELEKGEYFYNLNRVKEMRKIPNVEVEVMSEEPDDDMIVESVRMSDVDLEKVVKNPPMEFSEIGENKDGSEPIDYEEQYLLYQKQRRKSSRPHRSIEEIQRNLLKIKKMEQEVTTHLLEQWFDWQESKKGRPTKDEILEEEYDLYLQMHCEEFDTQPMNYKDYEKFFDEQVEKERSRHPKGMTWQEAEDDEDNNAFFEFKNKYDEHFAAQKRKWENALHRAKERIRIPLVKAEMEIVEDELIATAHQLNEDKWNGDGDSEEWDQRYLKYIYGSDELIERTPSMDPPLKETFKEKVLRIAERRMLQRKFEVHCGEWLRVFTEQKEEQERRDAEYKRQRKESGEKEPEIRDPDEEAYEALTEEDKKHMNILRLDPENEEETFPTPVQPWVMPEGPIPILGPEVPRIIVYDIHDIDRMSKAKLRGRGKKGGKRGAPKRGSKNALESIEEEEGEVGAPIFKVPFPIVEPPAEVVAPEPEPEIKRHERPFWKDLKDTDPRHPNYINPEWIVAATKEFGVPLLPNGRCPSPDDDEYMPKGKSEYQLFKEREAERLRKLELMEYSDEEIVDDDVPVDPEPVSEFQMESSPISEKRVSRTPSVLRDEELNEPAAPEYQYTADELLGDLEEKVLTEEEDTSGDNGLLEDVLVAEEPITVEEPILVEPETDSVIVPEEEAAMEYGILEKSDEAIKVKTPPKKTSKSVKKSVSVEQQSDPLDENALLDGAFEAQEEIDEAALLDKEISVEPENLVIPEEDSHALLLDDPSLVEPESTAPDFQYEDLEKEYGQPEKEATPAPAPTVVEPAPDAPRKRGRPKKRVPPQAAVGTVAKKPAPEKEEEPKEETKKPAAGRRARKPEEAPELVTGPRTKRTYVSANNPLPRVRDFVEPVAPADEEPDRLTGVAGACRAGSPGGTPEKLKHMSSAMRKLIEVDREESVVPQENVPIPVEEIKTEDQWVIPEPITPYSRQSKKRQREALNQNILEEIKEEIEGNNRENDCVIVFAQVGPPIVKIEDDPELVVMRANFNNEQLTQLEPEILPVKRIDPKGKEHPTHMWLITHKMWEGVNELFMTDPEKFSNLMMILVVDSKRRGNVFRYDVTVVNRTSEFTPAFINYLSECRKTLTIEQEESMEYNTFFKRYNEMATAFLGDHHISAYILHQVVENIKTVKNAIREDCPAGSLRENEREALATCERILIGQYIESIMKMAHISQVKWATNTHVKRRLEMIYHGWKMFLCTGGFFRLLLAIKMDKPISDVFRKYCQEYVEEIDILYARAIEIYKKTDEEVLKDMEETSGITAADIAKVDADIQVKKSETHTHRCSTCLIRSQDAYFSSSELLDIHEKIHTSDMEECGKCFSDLLVPELVMHRIITHYSMRVQDDY</sequence>
<gene>
    <name evidence="2" type="ORF">GCK72_017369</name>
</gene>
<name>A0A6A5G6X5_CAERE</name>
<feature type="compositionally biased region" description="Low complexity" evidence="1">
    <location>
        <begin position="240"/>
        <end position="250"/>
    </location>
</feature>
<feature type="compositionally biased region" description="Basic residues" evidence="1">
    <location>
        <begin position="749"/>
        <end position="768"/>
    </location>
</feature>
<feature type="compositionally biased region" description="Basic residues" evidence="1">
    <location>
        <begin position="227"/>
        <end position="239"/>
    </location>
</feature>
<feature type="compositionally biased region" description="Basic and acidic residues" evidence="1">
    <location>
        <begin position="167"/>
        <end position="178"/>
    </location>
</feature>
<organism evidence="2 3">
    <name type="scientific">Caenorhabditis remanei</name>
    <name type="common">Caenorhabditis vulgaris</name>
    <dbReference type="NCBI Taxonomy" id="31234"/>
    <lineage>
        <taxon>Eukaryota</taxon>
        <taxon>Metazoa</taxon>
        <taxon>Ecdysozoa</taxon>
        <taxon>Nematoda</taxon>
        <taxon>Chromadorea</taxon>
        <taxon>Rhabditida</taxon>
        <taxon>Rhabditina</taxon>
        <taxon>Rhabditomorpha</taxon>
        <taxon>Rhabditoidea</taxon>
        <taxon>Rhabditidae</taxon>
        <taxon>Peloderinae</taxon>
        <taxon>Caenorhabditis</taxon>
    </lineage>
</organism>
<feature type="region of interest" description="Disordered" evidence="1">
    <location>
        <begin position="1"/>
        <end position="21"/>
    </location>
</feature>
<feature type="region of interest" description="Disordered" evidence="1">
    <location>
        <begin position="1016"/>
        <end position="1043"/>
    </location>
</feature>
<accession>A0A6A5G6X5</accession>
<feature type="compositionally biased region" description="Basic and acidic residues" evidence="1">
    <location>
        <begin position="1156"/>
        <end position="1170"/>
    </location>
</feature>
<dbReference type="Proteomes" id="UP000483820">
    <property type="component" value="Chromosome V"/>
</dbReference>
<feature type="compositionally biased region" description="Basic and acidic residues" evidence="1">
    <location>
        <begin position="657"/>
        <end position="679"/>
    </location>
</feature>
<feature type="region of interest" description="Disordered" evidence="1">
    <location>
        <begin position="657"/>
        <end position="683"/>
    </location>
</feature>
<protein>
    <submittedName>
        <fullName evidence="2">Uncharacterized protein</fullName>
    </submittedName>
</protein>
<feature type="region of interest" description="Disordered" evidence="1">
    <location>
        <begin position="154"/>
        <end position="293"/>
    </location>
</feature>
<dbReference type="CTD" id="9811343"/>
<feature type="region of interest" description="Disordered" evidence="1">
    <location>
        <begin position="749"/>
        <end position="779"/>
    </location>
</feature>
<feature type="compositionally biased region" description="Basic residues" evidence="1">
    <location>
        <begin position="1019"/>
        <end position="1029"/>
    </location>
</feature>